<reference evidence="3" key="1">
    <citation type="journal article" date="2015" name="PLoS Negl. Trop. Dis.">
        <title>Deep Sequencing Analysis of the Ixodes ricinus Haemocytome.</title>
        <authorList>
            <person name="Kotsyfakis M."/>
            <person name="Kopacek P."/>
            <person name="Franta Z."/>
            <person name="Pedra J.H."/>
            <person name="Ribeiro J.M."/>
        </authorList>
    </citation>
    <scope>NUCLEOTIDE SEQUENCE</scope>
</reference>
<proteinExistence type="evidence at transcript level"/>
<name>A0A090X8Y6_IXORI</name>
<feature type="signal peptide" evidence="2">
    <location>
        <begin position="1"/>
        <end position="24"/>
    </location>
</feature>
<dbReference type="AlphaFoldDB" id="A0A090X8Y6"/>
<feature type="compositionally biased region" description="Basic and acidic residues" evidence="1">
    <location>
        <begin position="46"/>
        <end position="77"/>
    </location>
</feature>
<sequence length="122" mass="13379">MTPLLKISQLVLLVCVVLVTSTEGGFYGEGERHVYAGAEDYPTGLRDQHAAERGRQARPRAERLRPRSQGLRERAGVRGAESVRCRYASKPSPDSQFYGGGVGPIGHDHVGFYGTGVRVRLR</sequence>
<dbReference type="EMBL" id="GBIH01002431">
    <property type="protein sequence ID" value="JAC92279.1"/>
    <property type="molecule type" value="mRNA"/>
</dbReference>
<accession>A0A090X8Y6</accession>
<feature type="region of interest" description="Disordered" evidence="1">
    <location>
        <begin position="42"/>
        <end position="77"/>
    </location>
</feature>
<keyword evidence="2" id="KW-0732">Signal</keyword>
<evidence type="ECO:0000313" key="3">
    <source>
        <dbReference type="EMBL" id="JAC92279.1"/>
    </source>
</evidence>
<organism evidence="3">
    <name type="scientific">Ixodes ricinus</name>
    <name type="common">Common tick</name>
    <name type="synonym">Acarus ricinus</name>
    <dbReference type="NCBI Taxonomy" id="34613"/>
    <lineage>
        <taxon>Eukaryota</taxon>
        <taxon>Metazoa</taxon>
        <taxon>Ecdysozoa</taxon>
        <taxon>Arthropoda</taxon>
        <taxon>Chelicerata</taxon>
        <taxon>Arachnida</taxon>
        <taxon>Acari</taxon>
        <taxon>Parasitiformes</taxon>
        <taxon>Ixodida</taxon>
        <taxon>Ixodoidea</taxon>
        <taxon>Ixodidae</taxon>
        <taxon>Ixodinae</taxon>
        <taxon>Ixodes</taxon>
    </lineage>
</organism>
<evidence type="ECO:0000256" key="2">
    <source>
        <dbReference type="SAM" id="SignalP"/>
    </source>
</evidence>
<evidence type="ECO:0000256" key="1">
    <source>
        <dbReference type="SAM" id="MobiDB-lite"/>
    </source>
</evidence>
<protein>
    <submittedName>
        <fullName evidence="3">Putative sidestep protein</fullName>
    </submittedName>
</protein>
<feature type="chain" id="PRO_5001868963" evidence="2">
    <location>
        <begin position="25"/>
        <end position="122"/>
    </location>
</feature>